<evidence type="ECO:0000313" key="3">
    <source>
        <dbReference type="Proteomes" id="UP000013827"/>
    </source>
</evidence>
<evidence type="ECO:0000256" key="1">
    <source>
        <dbReference type="SAM" id="SignalP"/>
    </source>
</evidence>
<protein>
    <submittedName>
        <fullName evidence="2">Uncharacterized protein</fullName>
    </submittedName>
</protein>
<reference evidence="3" key="1">
    <citation type="journal article" date="2013" name="Nature">
        <title>Pan genome of the phytoplankton Emiliania underpins its global distribution.</title>
        <authorList>
            <person name="Read B.A."/>
            <person name="Kegel J."/>
            <person name="Klute M.J."/>
            <person name="Kuo A."/>
            <person name="Lefebvre S.C."/>
            <person name="Maumus F."/>
            <person name="Mayer C."/>
            <person name="Miller J."/>
            <person name="Monier A."/>
            <person name="Salamov A."/>
            <person name="Young J."/>
            <person name="Aguilar M."/>
            <person name="Claverie J.M."/>
            <person name="Frickenhaus S."/>
            <person name="Gonzalez K."/>
            <person name="Herman E.K."/>
            <person name="Lin Y.C."/>
            <person name="Napier J."/>
            <person name="Ogata H."/>
            <person name="Sarno A.F."/>
            <person name="Shmutz J."/>
            <person name="Schroeder D."/>
            <person name="de Vargas C."/>
            <person name="Verret F."/>
            <person name="von Dassow P."/>
            <person name="Valentin K."/>
            <person name="Van de Peer Y."/>
            <person name="Wheeler G."/>
            <person name="Dacks J.B."/>
            <person name="Delwiche C.F."/>
            <person name="Dyhrman S.T."/>
            <person name="Glockner G."/>
            <person name="John U."/>
            <person name="Richards T."/>
            <person name="Worden A.Z."/>
            <person name="Zhang X."/>
            <person name="Grigoriev I.V."/>
            <person name="Allen A.E."/>
            <person name="Bidle K."/>
            <person name="Borodovsky M."/>
            <person name="Bowler C."/>
            <person name="Brownlee C."/>
            <person name="Cock J.M."/>
            <person name="Elias M."/>
            <person name="Gladyshev V.N."/>
            <person name="Groth M."/>
            <person name="Guda C."/>
            <person name="Hadaegh A."/>
            <person name="Iglesias-Rodriguez M.D."/>
            <person name="Jenkins J."/>
            <person name="Jones B.M."/>
            <person name="Lawson T."/>
            <person name="Leese F."/>
            <person name="Lindquist E."/>
            <person name="Lobanov A."/>
            <person name="Lomsadze A."/>
            <person name="Malik S.B."/>
            <person name="Marsh M.E."/>
            <person name="Mackinder L."/>
            <person name="Mock T."/>
            <person name="Mueller-Roeber B."/>
            <person name="Pagarete A."/>
            <person name="Parker M."/>
            <person name="Probert I."/>
            <person name="Quesneville H."/>
            <person name="Raines C."/>
            <person name="Rensing S.A."/>
            <person name="Riano-Pachon D.M."/>
            <person name="Richier S."/>
            <person name="Rokitta S."/>
            <person name="Shiraiwa Y."/>
            <person name="Soanes D.M."/>
            <person name="van der Giezen M."/>
            <person name="Wahlund T.M."/>
            <person name="Williams B."/>
            <person name="Wilson W."/>
            <person name="Wolfe G."/>
            <person name="Wurch L.L."/>
        </authorList>
    </citation>
    <scope>NUCLEOTIDE SEQUENCE</scope>
</reference>
<dbReference type="EnsemblProtists" id="EOD40235">
    <property type="protein sequence ID" value="EOD40235"/>
    <property type="gene ID" value="EMIHUDRAFT_260234"/>
</dbReference>
<dbReference type="eggNOG" id="ENOG502SPRJ">
    <property type="taxonomic scope" value="Eukaryota"/>
</dbReference>
<proteinExistence type="predicted"/>
<dbReference type="GeneID" id="17285507"/>
<dbReference type="AlphaFoldDB" id="A0A0D3KWV0"/>
<reference evidence="2" key="2">
    <citation type="submission" date="2024-10" db="UniProtKB">
        <authorList>
            <consortium name="EnsemblProtists"/>
        </authorList>
    </citation>
    <scope>IDENTIFICATION</scope>
</reference>
<dbReference type="Proteomes" id="UP000013827">
    <property type="component" value="Unassembled WGS sequence"/>
</dbReference>
<name>A0A0D3KWV0_EMIH1</name>
<evidence type="ECO:0000313" key="2">
    <source>
        <dbReference type="EnsemblProtists" id="EOD40235"/>
    </source>
</evidence>
<keyword evidence="3" id="KW-1185">Reference proteome</keyword>
<accession>A0A0D3KWV0</accession>
<dbReference type="RefSeq" id="XP_005792664.1">
    <property type="nucleotide sequence ID" value="XM_005792607.1"/>
</dbReference>
<dbReference type="KEGG" id="ehx:EMIHUDRAFT_260234"/>
<dbReference type="HOGENOM" id="CLU_147699_0_0_1"/>
<feature type="signal peptide" evidence="1">
    <location>
        <begin position="1"/>
        <end position="19"/>
    </location>
</feature>
<dbReference type="PaxDb" id="2903-EOD40235"/>
<feature type="chain" id="PRO_5044247031" evidence="1">
    <location>
        <begin position="20"/>
        <end position="146"/>
    </location>
</feature>
<organism evidence="2 3">
    <name type="scientific">Emiliania huxleyi (strain CCMP1516)</name>
    <dbReference type="NCBI Taxonomy" id="280463"/>
    <lineage>
        <taxon>Eukaryota</taxon>
        <taxon>Haptista</taxon>
        <taxon>Haptophyta</taxon>
        <taxon>Prymnesiophyceae</taxon>
        <taxon>Isochrysidales</taxon>
        <taxon>Noelaerhabdaceae</taxon>
        <taxon>Emiliania</taxon>
    </lineage>
</organism>
<keyword evidence="1" id="KW-0732">Signal</keyword>
<sequence>MSLSIFTSALGLNIGATIAVANSRAAVSMAEIGDTKVAFSNVAREWRCKYSPGESGGPGDSKSLAACQELLTEFLPRIKALPKASVTRQVCGGCLDFKVSIVQPLDEHGEWAGADYNPLEEEFLAKLKDIDGVSQVETQEITFEAL</sequence>